<dbReference type="GO" id="GO:0019843">
    <property type="term" value="F:rRNA binding"/>
    <property type="evidence" value="ECO:0007669"/>
    <property type="project" value="UniProtKB-KW"/>
</dbReference>
<dbReference type="Gene3D" id="1.10.1900.20">
    <property type="entry name" value="Ribosomal protein L20"/>
    <property type="match status" value="1"/>
</dbReference>
<dbReference type="EMBL" id="MF197535">
    <property type="protein sequence ID" value="AVM80968.1"/>
    <property type="molecule type" value="Genomic_DNA"/>
</dbReference>
<dbReference type="InterPro" id="IPR035566">
    <property type="entry name" value="Ribosomal_protein_bL20_C"/>
</dbReference>
<comment type="function">
    <text evidence="5">Binds directly to 23S ribosomal RNA and is necessary for the in vitro assembly process of the 50S ribosomal subunit. It is not involved in the protein synthesizing functions of that subunit.</text>
</comment>
<dbReference type="Pfam" id="PF00453">
    <property type="entry name" value="Ribosomal_L20"/>
    <property type="match status" value="1"/>
</dbReference>
<proteinExistence type="inferred from homology"/>
<accession>A0A2P1G7N8</accession>
<protein>
    <recommendedName>
        <fullName evidence="5">50S ribosomal protein L20</fullName>
    </recommendedName>
</protein>
<evidence type="ECO:0000256" key="3">
    <source>
        <dbReference type="ARBA" id="ARBA00023274"/>
    </source>
</evidence>
<geneLocation type="plastid" evidence="6"/>
<keyword evidence="6" id="KW-0934">Plastid</keyword>
<organism evidence="6">
    <name type="scientific">Prototheca zopfii</name>
    <dbReference type="NCBI Taxonomy" id="3112"/>
    <lineage>
        <taxon>Eukaryota</taxon>
        <taxon>Viridiplantae</taxon>
        <taxon>Chlorophyta</taxon>
        <taxon>core chlorophytes</taxon>
        <taxon>Trebouxiophyceae</taxon>
        <taxon>Chlorellales</taxon>
        <taxon>Chlorellaceae</taxon>
        <taxon>Prototheca</taxon>
    </lineage>
</organism>
<name>A0A2P1G7N8_9CHLO</name>
<dbReference type="AlphaFoldDB" id="A0A2P1G7N8"/>
<evidence type="ECO:0000256" key="1">
    <source>
        <dbReference type="ARBA" id="ARBA00007698"/>
    </source>
</evidence>
<dbReference type="NCBIfam" id="TIGR01032">
    <property type="entry name" value="rplT_bact"/>
    <property type="match status" value="1"/>
</dbReference>
<evidence type="ECO:0000256" key="5">
    <source>
        <dbReference type="RuleBase" id="RU004311"/>
    </source>
</evidence>
<dbReference type="SUPFAM" id="SSF74731">
    <property type="entry name" value="Ribosomal protein L20"/>
    <property type="match status" value="1"/>
</dbReference>
<dbReference type="GO" id="GO:1990904">
    <property type="term" value="C:ribonucleoprotein complex"/>
    <property type="evidence" value="ECO:0007669"/>
    <property type="project" value="UniProtKB-KW"/>
</dbReference>
<sequence length="116" mass="14344">MKNIKPKKSKILKNNKKLHILQKTKGFRGTRGTNFKISNQSYIKSLTFKYRDRKNKKRFFKKLWISRINSKLYFFFNWSKLHHLYKTENILFNKKIINFLLTQDEFIFYKIFLNLL</sequence>
<evidence type="ECO:0000256" key="2">
    <source>
        <dbReference type="ARBA" id="ARBA00022980"/>
    </source>
</evidence>
<keyword evidence="3 4" id="KW-0687">Ribonucleoprotein</keyword>
<dbReference type="GO" id="GO:0006412">
    <property type="term" value="P:translation"/>
    <property type="evidence" value="ECO:0007669"/>
    <property type="project" value="InterPro"/>
</dbReference>
<dbReference type="InterPro" id="IPR005813">
    <property type="entry name" value="Ribosomal_bL20"/>
</dbReference>
<reference evidence="6" key="1">
    <citation type="journal article" date="2018" name="Sci. Rep.">
        <title>Genome sequencing of Prototheca zopfii genotypes 1 and 2 provides evidence of a severe reduction in organellar genomes.</title>
        <authorList>
            <person name="Severgnini M."/>
            <person name="Lazzari B."/>
            <person name="Capra E."/>
            <person name="Chessa S."/>
            <person name="Luini M."/>
            <person name="Bordoni R."/>
            <person name="Castiglioni B."/>
            <person name="Ricchi M."/>
            <person name="Cremonesi P."/>
        </authorList>
    </citation>
    <scope>NUCLEOTIDE SEQUENCE</scope>
    <source>
        <strain evidence="6">SAG 2063</strain>
    </source>
</reference>
<dbReference type="GO" id="GO:0005840">
    <property type="term" value="C:ribosome"/>
    <property type="evidence" value="ECO:0007669"/>
    <property type="project" value="UniProtKB-KW"/>
</dbReference>
<dbReference type="PRINTS" id="PR00062">
    <property type="entry name" value="RIBOSOMALL20"/>
</dbReference>
<dbReference type="GO" id="GO:0003735">
    <property type="term" value="F:structural constituent of ribosome"/>
    <property type="evidence" value="ECO:0007669"/>
    <property type="project" value="InterPro"/>
</dbReference>
<keyword evidence="5" id="KW-0694">RNA-binding</keyword>
<gene>
    <name evidence="6" type="primary">rpl20</name>
</gene>
<evidence type="ECO:0000313" key="6">
    <source>
        <dbReference type="EMBL" id="AVM80968.1"/>
    </source>
</evidence>
<dbReference type="Gene3D" id="6.10.160.10">
    <property type="match status" value="1"/>
</dbReference>
<comment type="similarity">
    <text evidence="1 4">Belongs to the bacterial ribosomal protein bL20 family.</text>
</comment>
<evidence type="ECO:0000256" key="4">
    <source>
        <dbReference type="RuleBase" id="RU000561"/>
    </source>
</evidence>
<keyword evidence="5" id="KW-0699">rRNA-binding</keyword>
<keyword evidence="2 4" id="KW-0689">Ribosomal protein</keyword>
<dbReference type="PANTHER" id="PTHR10986">
    <property type="entry name" value="39S RIBOSOMAL PROTEIN L20"/>
    <property type="match status" value="1"/>
</dbReference>